<keyword evidence="9" id="KW-1185">Reference proteome</keyword>
<evidence type="ECO:0000256" key="1">
    <source>
        <dbReference type="ARBA" id="ARBA00022723"/>
    </source>
</evidence>
<organism evidence="8 9">
    <name type="scientific">Parathielavia hyrcaniae</name>
    <dbReference type="NCBI Taxonomy" id="113614"/>
    <lineage>
        <taxon>Eukaryota</taxon>
        <taxon>Fungi</taxon>
        <taxon>Dikarya</taxon>
        <taxon>Ascomycota</taxon>
        <taxon>Pezizomycotina</taxon>
        <taxon>Sordariomycetes</taxon>
        <taxon>Sordariomycetidae</taxon>
        <taxon>Sordariales</taxon>
        <taxon>Chaetomiaceae</taxon>
        <taxon>Parathielavia</taxon>
    </lineage>
</organism>
<dbReference type="PRINTS" id="PR00755">
    <property type="entry name" value="AFLATOXINBRP"/>
</dbReference>
<feature type="compositionally biased region" description="Polar residues" evidence="6">
    <location>
        <begin position="283"/>
        <end position="294"/>
    </location>
</feature>
<dbReference type="InterPro" id="IPR050675">
    <property type="entry name" value="OAF3"/>
</dbReference>
<dbReference type="Gene3D" id="4.10.240.10">
    <property type="entry name" value="Zn(2)-C6 fungal-type DNA-binding domain"/>
    <property type="match status" value="1"/>
</dbReference>
<gene>
    <name evidence="8" type="ORF">N658DRAFT_501451</name>
</gene>
<dbReference type="Proteomes" id="UP001305647">
    <property type="component" value="Unassembled WGS sequence"/>
</dbReference>
<reference evidence="8" key="1">
    <citation type="journal article" date="2023" name="Mol. Phylogenet. Evol.">
        <title>Genome-scale phylogeny and comparative genomics of the fungal order Sordariales.</title>
        <authorList>
            <person name="Hensen N."/>
            <person name="Bonometti L."/>
            <person name="Westerberg I."/>
            <person name="Brannstrom I.O."/>
            <person name="Guillou S."/>
            <person name="Cros-Aarteil S."/>
            <person name="Calhoun S."/>
            <person name="Haridas S."/>
            <person name="Kuo A."/>
            <person name="Mondo S."/>
            <person name="Pangilinan J."/>
            <person name="Riley R."/>
            <person name="LaButti K."/>
            <person name="Andreopoulos B."/>
            <person name="Lipzen A."/>
            <person name="Chen C."/>
            <person name="Yan M."/>
            <person name="Daum C."/>
            <person name="Ng V."/>
            <person name="Clum A."/>
            <person name="Steindorff A."/>
            <person name="Ohm R.A."/>
            <person name="Martin F."/>
            <person name="Silar P."/>
            <person name="Natvig D.O."/>
            <person name="Lalanne C."/>
            <person name="Gautier V."/>
            <person name="Ament-Velasquez S.L."/>
            <person name="Kruys A."/>
            <person name="Hutchinson M.I."/>
            <person name="Powell A.J."/>
            <person name="Barry K."/>
            <person name="Miller A.N."/>
            <person name="Grigoriev I.V."/>
            <person name="Debuchy R."/>
            <person name="Gladieux P."/>
            <person name="Hiltunen Thoren M."/>
            <person name="Johannesson H."/>
        </authorList>
    </citation>
    <scope>NUCLEOTIDE SEQUENCE</scope>
    <source>
        <strain evidence="8">CBS 757.83</strain>
    </source>
</reference>
<dbReference type="PANTHER" id="PTHR31069">
    <property type="entry name" value="OLEATE-ACTIVATED TRANSCRIPTION FACTOR 1-RELATED"/>
    <property type="match status" value="1"/>
</dbReference>
<sequence>MTNQQQVTLPLLTERLRSSCNACGTAKVKCDRRQPQCQRCAGMDLGCVYGVTRMFGKPPRKRLAYAKRTPTAMPTPTNDARDTNFLCPRPPSSVQLSDLIMTDIPMQPAIANGVDDHNPSLEPSFFIPQCSSMSLENWDLDLGLNLSSFVPATSAPDESQGFFPATLSVSTKHDCPLESFEVFKDLTAAPSLSEENAHTILARLDRVLQANRNAIDRLTKLLECSCFKPPYLVMLHSSIISQILGLYQQAAGCAHTVPRGPAAAAAGTSPAPTYSTPAPGTAISTSNTETRTSGISDQVAQLPFSLGKFNIEEPCVQFAFKNLLIGNELKRAGSLIGLFASQSPGDGVEGLRSSLSAWLRADHSSTVRILRSAIKELNDGIDL</sequence>
<dbReference type="GO" id="GO:0008270">
    <property type="term" value="F:zinc ion binding"/>
    <property type="evidence" value="ECO:0007669"/>
    <property type="project" value="InterPro"/>
</dbReference>
<dbReference type="SMART" id="SM00066">
    <property type="entry name" value="GAL4"/>
    <property type="match status" value="1"/>
</dbReference>
<dbReference type="InterPro" id="IPR001138">
    <property type="entry name" value="Zn2Cys6_DnaBD"/>
</dbReference>
<dbReference type="InterPro" id="IPR036864">
    <property type="entry name" value="Zn2-C6_fun-type_DNA-bd_sf"/>
</dbReference>
<evidence type="ECO:0000256" key="4">
    <source>
        <dbReference type="ARBA" id="ARBA00023163"/>
    </source>
</evidence>
<evidence type="ECO:0000313" key="9">
    <source>
        <dbReference type="Proteomes" id="UP001305647"/>
    </source>
</evidence>
<dbReference type="Pfam" id="PF00172">
    <property type="entry name" value="Zn_clus"/>
    <property type="match status" value="1"/>
</dbReference>
<dbReference type="GO" id="GO:0005634">
    <property type="term" value="C:nucleus"/>
    <property type="evidence" value="ECO:0007669"/>
    <property type="project" value="InterPro"/>
</dbReference>
<feature type="domain" description="Zn(2)-C6 fungal-type" evidence="7">
    <location>
        <begin position="19"/>
        <end position="49"/>
    </location>
</feature>
<protein>
    <recommendedName>
        <fullName evidence="7">Zn(2)-C6 fungal-type domain-containing protein</fullName>
    </recommendedName>
</protein>
<dbReference type="GO" id="GO:0003677">
    <property type="term" value="F:DNA binding"/>
    <property type="evidence" value="ECO:0007669"/>
    <property type="project" value="UniProtKB-KW"/>
</dbReference>
<evidence type="ECO:0000256" key="3">
    <source>
        <dbReference type="ARBA" id="ARBA00023125"/>
    </source>
</evidence>
<proteinExistence type="predicted"/>
<feature type="compositionally biased region" description="Low complexity" evidence="6">
    <location>
        <begin position="260"/>
        <end position="282"/>
    </location>
</feature>
<evidence type="ECO:0000259" key="7">
    <source>
        <dbReference type="PROSITE" id="PS50048"/>
    </source>
</evidence>
<dbReference type="PROSITE" id="PS50048">
    <property type="entry name" value="ZN2_CY6_FUNGAL_2"/>
    <property type="match status" value="1"/>
</dbReference>
<dbReference type="PANTHER" id="PTHR31069:SF32">
    <property type="entry name" value="ARGININE METABOLISM REGULATION PROTEIN II"/>
    <property type="match status" value="1"/>
</dbReference>
<evidence type="ECO:0000256" key="6">
    <source>
        <dbReference type="SAM" id="MobiDB-lite"/>
    </source>
</evidence>
<dbReference type="GO" id="GO:0045122">
    <property type="term" value="P:aflatoxin biosynthetic process"/>
    <property type="evidence" value="ECO:0007669"/>
    <property type="project" value="InterPro"/>
</dbReference>
<keyword evidence="4" id="KW-0804">Transcription</keyword>
<evidence type="ECO:0000256" key="5">
    <source>
        <dbReference type="ARBA" id="ARBA00023242"/>
    </source>
</evidence>
<feature type="region of interest" description="Disordered" evidence="6">
    <location>
        <begin position="259"/>
        <end position="294"/>
    </location>
</feature>
<name>A0AAN6SX37_9PEZI</name>
<reference evidence="8" key="2">
    <citation type="submission" date="2023-05" db="EMBL/GenBank/DDBJ databases">
        <authorList>
            <consortium name="Lawrence Berkeley National Laboratory"/>
            <person name="Steindorff A."/>
            <person name="Hensen N."/>
            <person name="Bonometti L."/>
            <person name="Westerberg I."/>
            <person name="Brannstrom I.O."/>
            <person name="Guillou S."/>
            <person name="Cros-Aarteil S."/>
            <person name="Calhoun S."/>
            <person name="Haridas S."/>
            <person name="Kuo A."/>
            <person name="Mondo S."/>
            <person name="Pangilinan J."/>
            <person name="Riley R."/>
            <person name="Labutti K."/>
            <person name="Andreopoulos B."/>
            <person name="Lipzen A."/>
            <person name="Chen C."/>
            <person name="Yanf M."/>
            <person name="Daum C."/>
            <person name="Ng V."/>
            <person name="Clum A."/>
            <person name="Ohm R."/>
            <person name="Martin F."/>
            <person name="Silar P."/>
            <person name="Natvig D."/>
            <person name="Lalanne C."/>
            <person name="Gautier V."/>
            <person name="Ament-Velasquez S.L."/>
            <person name="Kruys A."/>
            <person name="Hutchinson M.I."/>
            <person name="Powell A.J."/>
            <person name="Barry K."/>
            <person name="Miller A.N."/>
            <person name="Grigoriev I.V."/>
            <person name="Debuchy R."/>
            <person name="Gladieux P."/>
            <person name="Thoren M.H."/>
            <person name="Johannesson H."/>
        </authorList>
    </citation>
    <scope>NUCLEOTIDE SEQUENCE</scope>
    <source>
        <strain evidence="8">CBS 757.83</strain>
    </source>
</reference>
<evidence type="ECO:0000256" key="2">
    <source>
        <dbReference type="ARBA" id="ARBA00023015"/>
    </source>
</evidence>
<evidence type="ECO:0000313" key="8">
    <source>
        <dbReference type="EMBL" id="KAK4096553.1"/>
    </source>
</evidence>
<dbReference type="GO" id="GO:0000981">
    <property type="term" value="F:DNA-binding transcription factor activity, RNA polymerase II-specific"/>
    <property type="evidence" value="ECO:0007669"/>
    <property type="project" value="InterPro"/>
</dbReference>
<dbReference type="EMBL" id="MU863708">
    <property type="protein sequence ID" value="KAK4096553.1"/>
    <property type="molecule type" value="Genomic_DNA"/>
</dbReference>
<comment type="caution">
    <text evidence="8">The sequence shown here is derived from an EMBL/GenBank/DDBJ whole genome shotgun (WGS) entry which is preliminary data.</text>
</comment>
<keyword evidence="5" id="KW-0539">Nucleus</keyword>
<dbReference type="Pfam" id="PF08493">
    <property type="entry name" value="AflR"/>
    <property type="match status" value="1"/>
</dbReference>
<dbReference type="CDD" id="cd00067">
    <property type="entry name" value="GAL4"/>
    <property type="match status" value="1"/>
</dbReference>
<dbReference type="InterPro" id="IPR013700">
    <property type="entry name" value="AflR"/>
</dbReference>
<keyword evidence="3" id="KW-0238">DNA-binding</keyword>
<keyword evidence="2" id="KW-0805">Transcription regulation</keyword>
<dbReference type="SUPFAM" id="SSF57701">
    <property type="entry name" value="Zn2/Cys6 DNA-binding domain"/>
    <property type="match status" value="1"/>
</dbReference>
<keyword evidence="1" id="KW-0479">Metal-binding</keyword>
<accession>A0AAN6SX37</accession>
<dbReference type="AlphaFoldDB" id="A0AAN6SX37"/>